<keyword evidence="8 9" id="KW-0012">Acyltransferase</keyword>
<dbReference type="SUPFAM" id="SSF56317">
    <property type="entry name" value="Carbon-nitrogen hydrolase"/>
    <property type="match status" value="1"/>
</dbReference>
<dbReference type="UniPathway" id="UPA00666"/>
<dbReference type="EC" id="2.3.1.269" evidence="9"/>
<organism evidence="11 12">
    <name type="scientific">Corticibacter populi</name>
    <dbReference type="NCBI Taxonomy" id="1550736"/>
    <lineage>
        <taxon>Bacteria</taxon>
        <taxon>Pseudomonadati</taxon>
        <taxon>Pseudomonadota</taxon>
        <taxon>Betaproteobacteria</taxon>
        <taxon>Burkholderiales</taxon>
        <taxon>Comamonadaceae</taxon>
        <taxon>Corticibacter</taxon>
    </lineage>
</organism>
<comment type="catalytic activity">
    <reaction evidence="9">
        <text>N-terminal S-1,2-diacyl-sn-glyceryl-L-cysteinyl-[lipoprotein] + a glycerophospholipid = N-acyl-S-1,2-diacyl-sn-glyceryl-L-cysteinyl-[lipoprotein] + a 2-acyl-sn-glycero-3-phospholipid + H(+)</text>
        <dbReference type="Rhea" id="RHEA:48228"/>
        <dbReference type="Rhea" id="RHEA-COMP:14681"/>
        <dbReference type="Rhea" id="RHEA-COMP:14684"/>
        <dbReference type="ChEBI" id="CHEBI:15378"/>
        <dbReference type="ChEBI" id="CHEBI:136912"/>
        <dbReference type="ChEBI" id="CHEBI:140656"/>
        <dbReference type="ChEBI" id="CHEBI:140657"/>
        <dbReference type="ChEBI" id="CHEBI:140660"/>
        <dbReference type="EC" id="2.3.1.269"/>
    </reaction>
</comment>
<dbReference type="Gene3D" id="3.60.110.10">
    <property type="entry name" value="Carbon-nitrogen hydrolase"/>
    <property type="match status" value="1"/>
</dbReference>
<reference evidence="11 12" key="1">
    <citation type="submission" date="2018-10" db="EMBL/GenBank/DDBJ databases">
        <title>Draft genome of Cortibacter populi DSM10536.</title>
        <authorList>
            <person name="Bernier A.-M."/>
            <person name="Bernard K."/>
        </authorList>
    </citation>
    <scope>NUCLEOTIDE SEQUENCE [LARGE SCALE GENOMIC DNA]</scope>
    <source>
        <strain evidence="11 12">DSM 105136</strain>
    </source>
</reference>
<comment type="caution">
    <text evidence="9">Lacks conserved residue(s) required for the propagation of feature annotation.</text>
</comment>
<dbReference type="HAMAP" id="MF_01148">
    <property type="entry name" value="Lnt"/>
    <property type="match status" value="1"/>
</dbReference>
<evidence type="ECO:0000256" key="3">
    <source>
        <dbReference type="ARBA" id="ARBA00022475"/>
    </source>
</evidence>
<feature type="transmembrane region" description="Helical" evidence="9">
    <location>
        <begin position="92"/>
        <end position="113"/>
    </location>
</feature>
<evidence type="ECO:0000256" key="7">
    <source>
        <dbReference type="ARBA" id="ARBA00023136"/>
    </source>
</evidence>
<feature type="domain" description="CN hydrolase" evidence="10">
    <location>
        <begin position="263"/>
        <end position="517"/>
    </location>
</feature>
<evidence type="ECO:0000256" key="8">
    <source>
        <dbReference type="ARBA" id="ARBA00023315"/>
    </source>
</evidence>
<dbReference type="EMBL" id="RDQO01000004">
    <property type="protein sequence ID" value="RMX04866.1"/>
    <property type="molecule type" value="Genomic_DNA"/>
</dbReference>
<evidence type="ECO:0000256" key="6">
    <source>
        <dbReference type="ARBA" id="ARBA00022989"/>
    </source>
</evidence>
<keyword evidence="4 9" id="KW-0808">Transferase</keyword>
<dbReference type="Proteomes" id="UP000278006">
    <property type="component" value="Unassembled WGS sequence"/>
</dbReference>
<dbReference type="GO" id="GO:0016410">
    <property type="term" value="F:N-acyltransferase activity"/>
    <property type="evidence" value="ECO:0007669"/>
    <property type="project" value="UniProtKB-UniRule"/>
</dbReference>
<comment type="similarity">
    <text evidence="2 9">Belongs to the CN hydrolase family. Apolipoprotein N-acyltransferase subfamily.</text>
</comment>
<feature type="transmembrane region" description="Helical" evidence="9">
    <location>
        <begin position="200"/>
        <end position="227"/>
    </location>
</feature>
<keyword evidence="11" id="KW-0449">Lipoprotein</keyword>
<dbReference type="PANTHER" id="PTHR38686">
    <property type="entry name" value="APOLIPOPROTEIN N-ACYLTRANSFERASE"/>
    <property type="match status" value="1"/>
</dbReference>
<gene>
    <name evidence="9 11" type="primary">lnt</name>
    <name evidence="11" type="ORF">D8I35_13475</name>
</gene>
<evidence type="ECO:0000256" key="5">
    <source>
        <dbReference type="ARBA" id="ARBA00022692"/>
    </source>
</evidence>
<dbReference type="InterPro" id="IPR003010">
    <property type="entry name" value="C-N_Hydrolase"/>
</dbReference>
<dbReference type="Pfam" id="PF00795">
    <property type="entry name" value="CN_hydrolase"/>
    <property type="match status" value="1"/>
</dbReference>
<evidence type="ECO:0000256" key="1">
    <source>
        <dbReference type="ARBA" id="ARBA00004651"/>
    </source>
</evidence>
<evidence type="ECO:0000313" key="12">
    <source>
        <dbReference type="Proteomes" id="UP000278006"/>
    </source>
</evidence>
<protein>
    <recommendedName>
        <fullName evidence="9">Apolipoprotein N-acyltransferase</fullName>
        <shortName evidence="9">ALP N-acyltransferase</shortName>
        <ecNumber evidence="9">2.3.1.269</ecNumber>
    </recommendedName>
</protein>
<comment type="function">
    <text evidence="9">Catalyzes the phospholipid dependent N-acylation of the N-terminal cysteine of apolipoprotein, the last step in lipoprotein maturation.</text>
</comment>
<dbReference type="OrthoDB" id="9804277at2"/>
<evidence type="ECO:0000256" key="9">
    <source>
        <dbReference type="HAMAP-Rule" id="MF_01148"/>
    </source>
</evidence>
<dbReference type="InterPro" id="IPR036526">
    <property type="entry name" value="C-N_Hydrolase_sf"/>
</dbReference>
<name>A0A3M6QP93_9BURK</name>
<sequence length="536" mass="58904">MRAGCASRKTCAPSGRSWTACDGGARRPSRNEAMVITSAVAARYRVATAFGLGILLGLPVALPAGWLWMLLAATALGLFLRRHAAYRTELLSLSLAMGGYLAAALFWLGLAVYRPPANGIGSTALICTALLMLHTALYAIGYGMVRGLGPWLGVPRVASQALALVLGLPLAEGMRCSGIWAMPWAMQGDMQIDNPLLAPFYPLVGAPGVTALFWMLAWSLGAVVADLHRPTRPAWLRRLRHSTAFWALLAWVAVAWPLRQLEWTHALDAPRHVNLVHTQWPGDERYDPAVQTLGLMQLQDAASQFAGQLVIFPELFLVEPAEALHADYRQQLLALLQQHRTEVILGAPLTAMDGVHRRQYNAALALDGTGAPQWYLKERLLPFSEYYPEHWMIRWAYRFLYRYPMADLLAGPVVQPGISLAGVDLGLTICSELAYPDVAARQAQAAQLLVNISNDGWVPSRSYFRQALMIARVRAAEANKPLVRANNVGFSAIIGTRGELLQSWRGAPTVLRGAVLPRTGQTPYMRLRQWLATRVQ</sequence>
<feature type="transmembrane region" description="Helical" evidence="9">
    <location>
        <begin position="119"/>
        <end position="140"/>
    </location>
</feature>
<dbReference type="NCBIfam" id="TIGR00546">
    <property type="entry name" value="lnt"/>
    <property type="match status" value="1"/>
</dbReference>
<accession>A0A3M6QP93</accession>
<evidence type="ECO:0000313" key="11">
    <source>
        <dbReference type="EMBL" id="RMX04866.1"/>
    </source>
</evidence>
<keyword evidence="7 9" id="KW-0472">Membrane</keyword>
<evidence type="ECO:0000256" key="4">
    <source>
        <dbReference type="ARBA" id="ARBA00022679"/>
    </source>
</evidence>
<keyword evidence="12" id="KW-1185">Reference proteome</keyword>
<comment type="caution">
    <text evidence="11">The sequence shown here is derived from an EMBL/GenBank/DDBJ whole genome shotgun (WGS) entry which is preliminary data.</text>
</comment>
<dbReference type="GO" id="GO:0042158">
    <property type="term" value="P:lipoprotein biosynthetic process"/>
    <property type="evidence" value="ECO:0007669"/>
    <property type="project" value="UniProtKB-UniRule"/>
</dbReference>
<proteinExistence type="inferred from homology"/>
<dbReference type="AlphaFoldDB" id="A0A3M6QP93"/>
<dbReference type="PANTHER" id="PTHR38686:SF1">
    <property type="entry name" value="APOLIPOPROTEIN N-ACYLTRANSFERASE"/>
    <property type="match status" value="1"/>
</dbReference>
<comment type="pathway">
    <text evidence="9">Protein modification; lipoprotein biosynthesis (N-acyl transfer).</text>
</comment>
<dbReference type="GO" id="GO:0005886">
    <property type="term" value="C:plasma membrane"/>
    <property type="evidence" value="ECO:0007669"/>
    <property type="project" value="UniProtKB-SubCell"/>
</dbReference>
<keyword evidence="5 9" id="KW-0812">Transmembrane</keyword>
<keyword evidence="6 9" id="KW-1133">Transmembrane helix</keyword>
<feature type="transmembrane region" description="Helical" evidence="9">
    <location>
        <begin position="161"/>
        <end position="180"/>
    </location>
</feature>
<comment type="subcellular location">
    <subcellularLocation>
        <location evidence="1 9">Cell membrane</location>
        <topology evidence="1 9">Multi-pass membrane protein</topology>
    </subcellularLocation>
</comment>
<evidence type="ECO:0000256" key="2">
    <source>
        <dbReference type="ARBA" id="ARBA00010065"/>
    </source>
</evidence>
<feature type="transmembrane region" description="Helical" evidence="9">
    <location>
        <begin position="60"/>
        <end position="80"/>
    </location>
</feature>
<evidence type="ECO:0000259" key="10">
    <source>
        <dbReference type="PROSITE" id="PS50263"/>
    </source>
</evidence>
<dbReference type="InterPro" id="IPR004563">
    <property type="entry name" value="Apolipo_AcylTrfase"/>
</dbReference>
<dbReference type="PROSITE" id="PS50263">
    <property type="entry name" value="CN_HYDROLASE"/>
    <property type="match status" value="1"/>
</dbReference>
<keyword evidence="3 9" id="KW-1003">Cell membrane</keyword>